<dbReference type="SUPFAM" id="SSF50249">
    <property type="entry name" value="Nucleic acid-binding proteins"/>
    <property type="match status" value="1"/>
</dbReference>
<dbReference type="FunFam" id="3.30.930.10:FF:000038">
    <property type="entry name" value="Aspartate--tRNA ligase"/>
    <property type="match status" value="1"/>
</dbReference>
<dbReference type="HAMAP" id="MF_02075">
    <property type="entry name" value="Asp_tRNA_synth_type2"/>
    <property type="match status" value="1"/>
</dbReference>
<dbReference type="Gene3D" id="2.40.50.140">
    <property type="entry name" value="Nucleic acid-binding proteins"/>
    <property type="match status" value="1"/>
</dbReference>
<comment type="function">
    <text evidence="9">Catalyzes the attachment of L-aspartate to tRNA(Asp) in a two-step reaction: L-aspartate is first activated by ATP to form Asp-AMP and then transferred to the acceptor end of tRNA(Asp).</text>
</comment>
<comment type="caution">
    <text evidence="9">Lacks conserved residue(s) required for the propagation of feature annotation.</text>
</comment>
<dbReference type="Gene3D" id="3.30.930.10">
    <property type="entry name" value="Bira Bifunctional Protein, Domain 2"/>
    <property type="match status" value="1"/>
</dbReference>
<keyword evidence="7 9" id="KW-0648">Protein biosynthesis</keyword>
<dbReference type="Pfam" id="PF01336">
    <property type="entry name" value="tRNA_anti-codon"/>
    <property type="match status" value="1"/>
</dbReference>
<feature type="binding site" evidence="9">
    <location>
        <position position="364"/>
    </location>
    <ligand>
        <name>L-aspartate</name>
        <dbReference type="ChEBI" id="CHEBI:29991"/>
    </ligand>
</feature>
<feature type="binding site" evidence="9">
    <location>
        <begin position="213"/>
        <end position="215"/>
    </location>
    <ligand>
        <name>ATP</name>
        <dbReference type="ChEBI" id="CHEBI:30616"/>
    </ligand>
</feature>
<dbReference type="GO" id="GO:0017101">
    <property type="term" value="C:aminoacyl-tRNA synthetase multienzyme complex"/>
    <property type="evidence" value="ECO:0007669"/>
    <property type="project" value="TreeGrafter"/>
</dbReference>
<dbReference type="GO" id="GO:0005524">
    <property type="term" value="F:ATP binding"/>
    <property type="evidence" value="ECO:0007669"/>
    <property type="project" value="UniProtKB-UniRule"/>
</dbReference>
<evidence type="ECO:0000256" key="9">
    <source>
        <dbReference type="HAMAP-Rule" id="MF_02075"/>
    </source>
</evidence>
<keyword evidence="5 9" id="KW-0547">Nucleotide-binding</keyword>
<dbReference type="GO" id="GO:0004815">
    <property type="term" value="F:aspartate-tRNA ligase activity"/>
    <property type="evidence" value="ECO:0007669"/>
    <property type="project" value="UniProtKB-UniRule"/>
</dbReference>
<dbReference type="InterPro" id="IPR045864">
    <property type="entry name" value="aa-tRNA-synth_II/BPL/LPL"/>
</dbReference>
<evidence type="ECO:0000256" key="6">
    <source>
        <dbReference type="ARBA" id="ARBA00022840"/>
    </source>
</evidence>
<evidence type="ECO:0000313" key="11">
    <source>
        <dbReference type="EMBL" id="OHA59462.1"/>
    </source>
</evidence>
<sequence>MERTYIKDLKKKVGAEVLLKGWVDIRRDHGKLIFIDLRDVSGQVQMVVLPNHTEAHTAAEAIRPEWVVEVTGTVNQRPEKMVKAGVLNGDLELEVTGITVVGTAKELPFEKEADLNFDTYLDHLPLTLRTERSKSIFRIQASIIQAFREYLVAQNFTEIQAPKLIGDDAEGGANSFNIEYFGHTAHLAQSPQFYKQIMVGIFEKVFTTGNVYRAEKHSTTRHLNEYTSLDLEMGFIDSFRDICSTENKLLAHIMKKLSETRSEDFKALGSTIPTVPDSIPTLKLREAQAIIKKEFGEDCSNEPDLEPQHERWICEYAKKTWDSDFIFITHFPLSKRPMYTYEDPADPGYAAGFDLLFRGIEITTGGQRIHDYDNLVTAIKGKGLEPEKFSYYLQAFKFGMPPHGGLGLGLERLTAKLIGLDNVKEATLFPRDLNRIDNLLSK</sequence>
<feature type="domain" description="Aminoacyl-transfer RNA synthetases class-II family profile" evidence="10">
    <location>
        <begin position="137"/>
        <end position="430"/>
    </location>
</feature>
<feature type="binding site" evidence="9">
    <location>
        <begin position="221"/>
        <end position="223"/>
    </location>
    <ligand>
        <name>ATP</name>
        <dbReference type="ChEBI" id="CHEBI:30616"/>
    </ligand>
</feature>
<keyword evidence="4 9" id="KW-0436">Ligase</keyword>
<dbReference type="PANTHER" id="PTHR43450">
    <property type="entry name" value="ASPARTYL-TRNA SYNTHETASE"/>
    <property type="match status" value="1"/>
</dbReference>
<comment type="similarity">
    <text evidence="2 9">Belongs to the class-II aminoacyl-tRNA synthetase family. Type 2 subfamily.</text>
</comment>
<evidence type="ECO:0000256" key="1">
    <source>
        <dbReference type="ARBA" id="ARBA00004496"/>
    </source>
</evidence>
<dbReference type="CDD" id="cd04317">
    <property type="entry name" value="EcAspRS_like_N"/>
    <property type="match status" value="1"/>
</dbReference>
<dbReference type="GO" id="GO:0006422">
    <property type="term" value="P:aspartyl-tRNA aminoacylation"/>
    <property type="evidence" value="ECO:0007669"/>
    <property type="project" value="UniProtKB-UniRule"/>
</dbReference>
<protein>
    <recommendedName>
        <fullName evidence="9">Aspartate--tRNA ligase</fullName>
        <ecNumber evidence="9">6.1.1.12</ecNumber>
    </recommendedName>
    <alternativeName>
        <fullName evidence="9">Aspartyl-tRNA synthetase</fullName>
        <shortName evidence="9">AspRS</shortName>
    </alternativeName>
</protein>
<name>A0A1G2QHG3_9BACT</name>
<dbReference type="AlphaFoldDB" id="A0A1G2QHG3"/>
<evidence type="ECO:0000256" key="8">
    <source>
        <dbReference type="ARBA" id="ARBA00023146"/>
    </source>
</evidence>
<dbReference type="NCBIfam" id="NF003483">
    <property type="entry name" value="PRK05159.1"/>
    <property type="match status" value="1"/>
</dbReference>
<dbReference type="GO" id="GO:0003723">
    <property type="term" value="F:RNA binding"/>
    <property type="evidence" value="ECO:0007669"/>
    <property type="project" value="TreeGrafter"/>
</dbReference>
<evidence type="ECO:0000256" key="7">
    <source>
        <dbReference type="ARBA" id="ARBA00022917"/>
    </source>
</evidence>
<feature type="binding site" evidence="9">
    <location>
        <position position="361"/>
    </location>
    <ligand>
        <name>ATP</name>
        <dbReference type="ChEBI" id="CHEBI:30616"/>
    </ligand>
</feature>
<dbReference type="PRINTS" id="PR01042">
    <property type="entry name" value="TRNASYNTHASP"/>
</dbReference>
<accession>A0A1G2QHG3</accession>
<dbReference type="EC" id="6.1.1.12" evidence="9"/>
<dbReference type="InterPro" id="IPR004364">
    <property type="entry name" value="Aa-tRNA-synt_II"/>
</dbReference>
<feature type="binding site" evidence="9">
    <location>
        <position position="213"/>
    </location>
    <ligand>
        <name>L-aspartate</name>
        <dbReference type="ChEBI" id="CHEBI:29991"/>
    </ligand>
</feature>
<feature type="binding site" evidence="9">
    <location>
        <begin position="409"/>
        <end position="412"/>
    </location>
    <ligand>
        <name>ATP</name>
        <dbReference type="ChEBI" id="CHEBI:30616"/>
    </ligand>
</feature>
<organism evidence="11 12">
    <name type="scientific">Candidatus Vogelbacteria bacterium RIFOXYD1_FULL_46_19</name>
    <dbReference type="NCBI Taxonomy" id="1802439"/>
    <lineage>
        <taxon>Bacteria</taxon>
        <taxon>Candidatus Vogeliibacteriota</taxon>
    </lineage>
</organism>
<feature type="binding site" evidence="9">
    <location>
        <position position="368"/>
    </location>
    <ligand>
        <name>L-aspartate</name>
        <dbReference type="ChEBI" id="CHEBI:29991"/>
    </ligand>
</feature>
<keyword evidence="6 9" id="KW-0067">ATP-binding</keyword>
<dbReference type="InterPro" id="IPR004523">
    <property type="entry name" value="Asp-tRNA_synthase_2"/>
</dbReference>
<comment type="subcellular location">
    <subcellularLocation>
        <location evidence="1 9">Cytoplasm</location>
    </subcellularLocation>
</comment>
<comment type="subunit">
    <text evidence="9">Homodimer.</text>
</comment>
<comment type="caution">
    <text evidence="11">The sequence shown here is derived from an EMBL/GenBank/DDBJ whole genome shotgun (WGS) entry which is preliminary data.</text>
</comment>
<evidence type="ECO:0000256" key="4">
    <source>
        <dbReference type="ARBA" id="ARBA00022598"/>
    </source>
</evidence>
<dbReference type="Proteomes" id="UP000177838">
    <property type="component" value="Unassembled WGS sequence"/>
</dbReference>
<evidence type="ECO:0000256" key="2">
    <source>
        <dbReference type="ARBA" id="ARBA00005312"/>
    </source>
</evidence>
<dbReference type="STRING" id="1802439.A2589_01200"/>
<evidence type="ECO:0000259" key="10">
    <source>
        <dbReference type="PROSITE" id="PS50862"/>
    </source>
</evidence>
<comment type="catalytic activity">
    <reaction evidence="9">
        <text>tRNA(Asp) + L-aspartate + ATP = L-aspartyl-tRNA(Asp) + AMP + diphosphate</text>
        <dbReference type="Rhea" id="RHEA:19649"/>
        <dbReference type="Rhea" id="RHEA-COMP:9660"/>
        <dbReference type="Rhea" id="RHEA-COMP:9678"/>
        <dbReference type="ChEBI" id="CHEBI:29991"/>
        <dbReference type="ChEBI" id="CHEBI:30616"/>
        <dbReference type="ChEBI" id="CHEBI:33019"/>
        <dbReference type="ChEBI" id="CHEBI:78442"/>
        <dbReference type="ChEBI" id="CHEBI:78516"/>
        <dbReference type="ChEBI" id="CHEBI:456215"/>
        <dbReference type="EC" id="6.1.1.12"/>
    </reaction>
</comment>
<feature type="region of interest" description="Aspartate" evidence="9">
    <location>
        <begin position="192"/>
        <end position="195"/>
    </location>
</feature>
<proteinExistence type="inferred from homology"/>
<dbReference type="InterPro" id="IPR004365">
    <property type="entry name" value="NA-bd_OB_tRNA"/>
</dbReference>
<evidence type="ECO:0000313" key="12">
    <source>
        <dbReference type="Proteomes" id="UP000177838"/>
    </source>
</evidence>
<evidence type="ECO:0000256" key="5">
    <source>
        <dbReference type="ARBA" id="ARBA00022741"/>
    </source>
</evidence>
<dbReference type="EMBL" id="MHTK01000006">
    <property type="protein sequence ID" value="OHA59462.1"/>
    <property type="molecule type" value="Genomic_DNA"/>
</dbReference>
<dbReference type="InterPro" id="IPR006195">
    <property type="entry name" value="aa-tRNA-synth_II"/>
</dbReference>
<dbReference type="InterPro" id="IPR047089">
    <property type="entry name" value="Asp-tRNA-ligase_1_N"/>
</dbReference>
<dbReference type="SUPFAM" id="SSF55681">
    <property type="entry name" value="Class II aaRS and biotin synthetases"/>
    <property type="match status" value="1"/>
</dbReference>
<keyword evidence="3 9" id="KW-0963">Cytoplasm</keyword>
<evidence type="ECO:0000256" key="3">
    <source>
        <dbReference type="ARBA" id="ARBA00022490"/>
    </source>
</evidence>
<dbReference type="InterPro" id="IPR012340">
    <property type="entry name" value="NA-bd_OB-fold"/>
</dbReference>
<keyword evidence="8 9" id="KW-0030">Aminoacyl-tRNA synthetase</keyword>
<dbReference type="NCBIfam" id="TIGR00458">
    <property type="entry name" value="aspS_nondisc"/>
    <property type="match status" value="1"/>
</dbReference>
<reference evidence="11 12" key="1">
    <citation type="journal article" date="2016" name="Nat. Commun.">
        <title>Thousands of microbial genomes shed light on interconnected biogeochemical processes in an aquifer system.</title>
        <authorList>
            <person name="Anantharaman K."/>
            <person name="Brown C.T."/>
            <person name="Hug L.A."/>
            <person name="Sharon I."/>
            <person name="Castelle C.J."/>
            <person name="Probst A.J."/>
            <person name="Thomas B.C."/>
            <person name="Singh A."/>
            <person name="Wilkins M.J."/>
            <person name="Karaoz U."/>
            <person name="Brodie E.L."/>
            <person name="Williams K.H."/>
            <person name="Hubbard S.S."/>
            <person name="Banfield J.F."/>
        </authorList>
    </citation>
    <scope>NUCLEOTIDE SEQUENCE [LARGE SCALE GENOMIC DNA]</scope>
</reference>
<dbReference type="Pfam" id="PF00152">
    <property type="entry name" value="tRNA-synt_2"/>
    <property type="match status" value="1"/>
</dbReference>
<dbReference type="PANTHER" id="PTHR43450:SF1">
    <property type="entry name" value="ASPARTATE--TRNA LIGASE, CYTOPLASMIC"/>
    <property type="match status" value="1"/>
</dbReference>
<gene>
    <name evidence="9" type="primary">aspS</name>
    <name evidence="11" type="ORF">A2589_01200</name>
</gene>
<dbReference type="InterPro" id="IPR002312">
    <property type="entry name" value="Asp/Asn-tRNA-synth_IIb"/>
</dbReference>
<feature type="binding site" evidence="9">
    <location>
        <position position="170"/>
    </location>
    <ligand>
        <name>L-aspartate</name>
        <dbReference type="ChEBI" id="CHEBI:29991"/>
    </ligand>
</feature>
<dbReference type="PROSITE" id="PS50862">
    <property type="entry name" value="AA_TRNA_LIGASE_II"/>
    <property type="match status" value="1"/>
</dbReference>
<dbReference type="GO" id="GO:0005829">
    <property type="term" value="C:cytosol"/>
    <property type="evidence" value="ECO:0007669"/>
    <property type="project" value="TreeGrafter"/>
</dbReference>